<gene>
    <name evidence="7" type="primary">cmr5</name>
    <name evidence="7" type="ORF">ENG63_01755</name>
</gene>
<dbReference type="Pfam" id="PF09701">
    <property type="entry name" value="Cas_Cmr5"/>
    <property type="match status" value="1"/>
</dbReference>
<comment type="subcellular location">
    <subcellularLocation>
        <location evidence="1">Cytoplasm</location>
    </subcellularLocation>
</comment>
<comment type="caution">
    <text evidence="7">The sequence shown here is derived from an EMBL/GenBank/DDBJ whole genome shotgun (WGS) entry which is preliminary data.</text>
</comment>
<evidence type="ECO:0000256" key="6">
    <source>
        <dbReference type="SAM" id="Coils"/>
    </source>
</evidence>
<comment type="similarity">
    <text evidence="2">Belongs to the CRISPR system Cmr5 family.</text>
</comment>
<evidence type="ECO:0000256" key="2">
    <source>
        <dbReference type="ARBA" id="ARBA00006161"/>
    </source>
</evidence>
<dbReference type="CDD" id="cd09749">
    <property type="entry name" value="Cmr5_III-B"/>
    <property type="match status" value="1"/>
</dbReference>
<keyword evidence="4" id="KW-0051">Antiviral defense</keyword>
<feature type="coiled-coil region" evidence="6">
    <location>
        <begin position="41"/>
        <end position="68"/>
    </location>
</feature>
<evidence type="ECO:0000256" key="4">
    <source>
        <dbReference type="ARBA" id="ARBA00023118"/>
    </source>
</evidence>
<dbReference type="GO" id="GO:0005737">
    <property type="term" value="C:cytoplasm"/>
    <property type="evidence" value="ECO:0007669"/>
    <property type="project" value="UniProtKB-SubCell"/>
</dbReference>
<evidence type="ECO:0000256" key="5">
    <source>
        <dbReference type="ARBA" id="ARBA00030001"/>
    </source>
</evidence>
<dbReference type="SUPFAM" id="SSF158568">
    <property type="entry name" value="AF1862-like"/>
    <property type="match status" value="1"/>
</dbReference>
<name>A0A7C0U1Y0_DESA2</name>
<dbReference type="AlphaFoldDB" id="A0A7C0U1Y0"/>
<organism evidence="7">
    <name type="scientific">Desulfofervidus auxilii</name>
    <dbReference type="NCBI Taxonomy" id="1621989"/>
    <lineage>
        <taxon>Bacteria</taxon>
        <taxon>Pseudomonadati</taxon>
        <taxon>Thermodesulfobacteriota</taxon>
        <taxon>Candidatus Desulfofervidia</taxon>
        <taxon>Candidatus Desulfofervidales</taxon>
        <taxon>Candidatus Desulfofervidaceae</taxon>
        <taxon>Candidatus Desulfofervidus</taxon>
    </lineage>
</organism>
<accession>A0A7C0U1Y0</accession>
<dbReference type="Proteomes" id="UP000886289">
    <property type="component" value="Unassembled WGS sequence"/>
</dbReference>
<evidence type="ECO:0000256" key="1">
    <source>
        <dbReference type="ARBA" id="ARBA00004496"/>
    </source>
</evidence>
<dbReference type="InterPro" id="IPR010160">
    <property type="entry name" value="CRISPR-assoc_prot_Cmr5"/>
</dbReference>
<keyword evidence="3" id="KW-0963">Cytoplasm</keyword>
<dbReference type="GO" id="GO:0051607">
    <property type="term" value="P:defense response to virus"/>
    <property type="evidence" value="ECO:0007669"/>
    <property type="project" value="UniProtKB-KW"/>
</dbReference>
<protein>
    <recommendedName>
        <fullName evidence="5">CRISPR type III-B/RAMP module-associated protein Cmr5</fullName>
    </recommendedName>
</protein>
<dbReference type="InterPro" id="IPR023101">
    <property type="entry name" value="AF1862-like_dom_sf"/>
</dbReference>
<dbReference type="EMBL" id="DRBS01000068">
    <property type="protein sequence ID" value="HDD43575.1"/>
    <property type="molecule type" value="Genomic_DNA"/>
</dbReference>
<reference evidence="7" key="1">
    <citation type="journal article" date="2020" name="mSystems">
        <title>Genome- and Community-Level Interaction Insights into Carbon Utilization and Element Cycling Functions of Hydrothermarchaeota in Hydrothermal Sediment.</title>
        <authorList>
            <person name="Zhou Z."/>
            <person name="Liu Y."/>
            <person name="Xu W."/>
            <person name="Pan J."/>
            <person name="Luo Z.H."/>
            <person name="Li M."/>
        </authorList>
    </citation>
    <scope>NUCLEOTIDE SEQUENCE [LARGE SCALE GENOMIC DNA]</scope>
    <source>
        <strain evidence="7">HyVt-233</strain>
    </source>
</reference>
<dbReference type="Gene3D" id="1.10.520.30">
    <property type="entry name" value="AF1862-like domain"/>
    <property type="match status" value="1"/>
</dbReference>
<sequence>MVKNKENIITKLERGRAEFAYKCVFYIVNPNKDGITLNILQKALEENLKKELNENKITKERIEELLKSIQNFCKKENYESLSESGKKIVNHYKKLNENYRSYVKRLPQMILSNGLGQALAFIYSKKKMGNAYDFLYFHISQYLESEIPARIPPKEKDKDLAEWVISLDSLQYRYVTEEVLAFLNWLKRFAEGMIEVGGEE</sequence>
<dbReference type="NCBIfam" id="TIGR01881">
    <property type="entry name" value="cas_Cmr5"/>
    <property type="match status" value="1"/>
</dbReference>
<evidence type="ECO:0000256" key="3">
    <source>
        <dbReference type="ARBA" id="ARBA00022490"/>
    </source>
</evidence>
<keyword evidence="6" id="KW-0175">Coiled coil</keyword>
<evidence type="ECO:0000313" key="7">
    <source>
        <dbReference type="EMBL" id="HDD43575.1"/>
    </source>
</evidence>
<proteinExistence type="inferred from homology"/>